<protein>
    <recommendedName>
        <fullName evidence="8">Serine-threonine/tyrosine-protein kinase catalytic domain-containing protein</fullName>
    </recommendedName>
</protein>
<dbReference type="AlphaFoldDB" id="A0A5P1FIF9"/>
<dbReference type="PANTHER" id="PTHR27002:SF1097">
    <property type="entry name" value="RECEPTOR-LIKE SERINE_THREONINE-PROTEIN KINASE"/>
    <property type="match status" value="1"/>
</dbReference>
<dbReference type="EMBL" id="CM007382">
    <property type="protein sequence ID" value="ONK78096.1"/>
    <property type="molecule type" value="Genomic_DNA"/>
</dbReference>
<accession>A0A5P1FIF9</accession>
<evidence type="ECO:0000256" key="5">
    <source>
        <dbReference type="ARBA" id="ARBA00022840"/>
    </source>
</evidence>
<name>A0A5P1FIF9_ASPOF</name>
<dbReference type="GO" id="GO:0005886">
    <property type="term" value="C:plasma membrane"/>
    <property type="evidence" value="ECO:0007669"/>
    <property type="project" value="TreeGrafter"/>
</dbReference>
<reference evidence="7" key="1">
    <citation type="journal article" date="2017" name="Nat. Commun.">
        <title>The asparagus genome sheds light on the origin and evolution of a young Y chromosome.</title>
        <authorList>
            <person name="Harkess A."/>
            <person name="Zhou J."/>
            <person name="Xu C."/>
            <person name="Bowers J.E."/>
            <person name="Van der Hulst R."/>
            <person name="Ayyampalayam S."/>
            <person name="Mercati F."/>
            <person name="Riccardi P."/>
            <person name="McKain M.R."/>
            <person name="Kakrana A."/>
            <person name="Tang H."/>
            <person name="Ray J."/>
            <person name="Groenendijk J."/>
            <person name="Arikit S."/>
            <person name="Mathioni S.M."/>
            <person name="Nakano M."/>
            <person name="Shan H."/>
            <person name="Telgmann-Rauber A."/>
            <person name="Kanno A."/>
            <person name="Yue Z."/>
            <person name="Chen H."/>
            <person name="Li W."/>
            <person name="Chen Y."/>
            <person name="Xu X."/>
            <person name="Zhang Y."/>
            <person name="Luo S."/>
            <person name="Chen H."/>
            <person name="Gao J."/>
            <person name="Mao Z."/>
            <person name="Pires J.C."/>
            <person name="Luo M."/>
            <person name="Kudrna D."/>
            <person name="Wing R.A."/>
            <person name="Meyers B.C."/>
            <person name="Yi K."/>
            <person name="Kong H."/>
            <person name="Lavrijsen P."/>
            <person name="Sunseri F."/>
            <person name="Falavigna A."/>
            <person name="Ye Y."/>
            <person name="Leebens-Mack J.H."/>
            <person name="Chen G."/>
        </authorList>
    </citation>
    <scope>NUCLEOTIDE SEQUENCE [LARGE SCALE GENOMIC DNA]</scope>
    <source>
        <strain evidence="7">cv. DH0086</strain>
    </source>
</reference>
<dbReference type="PANTHER" id="PTHR27002">
    <property type="entry name" value="RECEPTOR-LIKE SERINE/THREONINE-PROTEIN KINASE SD1-8"/>
    <property type="match status" value="1"/>
</dbReference>
<keyword evidence="7" id="KW-1185">Reference proteome</keyword>
<dbReference type="Proteomes" id="UP000243459">
    <property type="component" value="Chromosome 2"/>
</dbReference>
<keyword evidence="3" id="KW-0547">Nucleotide-binding</keyword>
<evidence type="ECO:0000256" key="2">
    <source>
        <dbReference type="ARBA" id="ARBA00022679"/>
    </source>
</evidence>
<sequence length="118" mass="12994">MKSSRVAALANKSTLVTRVTIDNLGSVVGILSALPKPGDCSGPYLMMLVRMQHVVPTAHAILMGAQFANICRGSSQDRAQVFEEFENEVVLIAKLQHRNLVHLLSYCIHGQETLLMYE</sequence>
<dbReference type="Gene3D" id="3.30.200.20">
    <property type="entry name" value="Phosphorylase Kinase, domain 1"/>
    <property type="match status" value="1"/>
</dbReference>
<keyword evidence="1" id="KW-0723">Serine/threonine-protein kinase</keyword>
<evidence type="ECO:0000256" key="3">
    <source>
        <dbReference type="ARBA" id="ARBA00022741"/>
    </source>
</evidence>
<proteinExistence type="predicted"/>
<evidence type="ECO:0000256" key="4">
    <source>
        <dbReference type="ARBA" id="ARBA00022777"/>
    </source>
</evidence>
<dbReference type="InterPro" id="IPR011009">
    <property type="entry name" value="Kinase-like_dom_sf"/>
</dbReference>
<dbReference type="Gramene" id="ONK78096">
    <property type="protein sequence ID" value="ONK78096"/>
    <property type="gene ID" value="A4U43_C02F14270"/>
</dbReference>
<gene>
    <name evidence="6" type="ORF">A4U43_C02F14270</name>
</gene>
<evidence type="ECO:0000256" key="1">
    <source>
        <dbReference type="ARBA" id="ARBA00022527"/>
    </source>
</evidence>
<dbReference type="SUPFAM" id="SSF56112">
    <property type="entry name" value="Protein kinase-like (PK-like)"/>
    <property type="match status" value="1"/>
</dbReference>
<keyword evidence="2" id="KW-0808">Transferase</keyword>
<keyword evidence="4" id="KW-0418">Kinase</keyword>
<dbReference type="GO" id="GO:0004674">
    <property type="term" value="F:protein serine/threonine kinase activity"/>
    <property type="evidence" value="ECO:0007669"/>
    <property type="project" value="UniProtKB-KW"/>
</dbReference>
<keyword evidence="5" id="KW-0067">ATP-binding</keyword>
<evidence type="ECO:0000313" key="7">
    <source>
        <dbReference type="Proteomes" id="UP000243459"/>
    </source>
</evidence>
<evidence type="ECO:0008006" key="8">
    <source>
        <dbReference type="Google" id="ProtNLM"/>
    </source>
</evidence>
<organism evidence="6 7">
    <name type="scientific">Asparagus officinalis</name>
    <name type="common">Garden asparagus</name>
    <dbReference type="NCBI Taxonomy" id="4686"/>
    <lineage>
        <taxon>Eukaryota</taxon>
        <taxon>Viridiplantae</taxon>
        <taxon>Streptophyta</taxon>
        <taxon>Embryophyta</taxon>
        <taxon>Tracheophyta</taxon>
        <taxon>Spermatophyta</taxon>
        <taxon>Magnoliopsida</taxon>
        <taxon>Liliopsida</taxon>
        <taxon>Asparagales</taxon>
        <taxon>Asparagaceae</taxon>
        <taxon>Asparagoideae</taxon>
        <taxon>Asparagus</taxon>
    </lineage>
</organism>
<evidence type="ECO:0000313" key="6">
    <source>
        <dbReference type="EMBL" id="ONK78096.1"/>
    </source>
</evidence>
<dbReference type="GO" id="GO:0005524">
    <property type="term" value="F:ATP binding"/>
    <property type="evidence" value="ECO:0007669"/>
    <property type="project" value="UniProtKB-KW"/>
</dbReference>